<sequence length="44" mass="4845">MTCGIGSLPSVLPRVPRHIPRILKARSDVSVSPPSGRSDEKQYR</sequence>
<evidence type="ECO:0000313" key="1">
    <source>
        <dbReference type="EMBL" id="PTQ51834.1"/>
    </source>
</evidence>
<accession>A0A2T5G6M7</accession>
<dbReference type="EMBL" id="PEBV01000037">
    <property type="protein sequence ID" value="PTQ51834.1"/>
    <property type="molecule type" value="Genomic_DNA"/>
</dbReference>
<comment type="caution">
    <text evidence="1">The sequence shown here is derived from an EMBL/GenBank/DDBJ whole genome shotgun (WGS) entry which is preliminary data.</text>
</comment>
<protein>
    <submittedName>
        <fullName evidence="1">Uncharacterized protein</fullName>
    </submittedName>
</protein>
<proteinExistence type="predicted"/>
<gene>
    <name evidence="1" type="ORF">HSCHL_1048</name>
</gene>
<dbReference type="Proteomes" id="UP000244180">
    <property type="component" value="Unassembled WGS sequence"/>
</dbReference>
<reference evidence="1 2" key="1">
    <citation type="submission" date="2017-08" db="EMBL/GenBank/DDBJ databases">
        <title>Burning lignite coal seam in the remote Altai Mountains harbors a hydrogen-driven thermophilic microbial community.</title>
        <authorList>
            <person name="Kadnikov V.V."/>
            <person name="Mardanov A.V."/>
            <person name="Ivasenko D."/>
            <person name="Beletsky A.V."/>
            <person name="Karnachuk O.V."/>
            <person name="Ravin N.V."/>
        </authorList>
    </citation>
    <scope>NUCLEOTIDE SEQUENCE [LARGE SCALE GENOMIC DNA]</scope>
    <source>
        <strain evidence="1">AL33</strain>
    </source>
</reference>
<organism evidence="1 2">
    <name type="scientific">Hydrogenibacillus schlegelii</name>
    <name type="common">Bacillus schlegelii</name>
    <dbReference type="NCBI Taxonomy" id="1484"/>
    <lineage>
        <taxon>Bacteria</taxon>
        <taxon>Bacillati</taxon>
        <taxon>Bacillota</taxon>
        <taxon>Bacilli</taxon>
        <taxon>Bacillales</taxon>
        <taxon>Bacillales Family X. Incertae Sedis</taxon>
        <taxon>Hydrogenibacillus</taxon>
    </lineage>
</organism>
<dbReference type="AlphaFoldDB" id="A0A2T5G6M7"/>
<evidence type="ECO:0000313" key="2">
    <source>
        <dbReference type="Proteomes" id="UP000244180"/>
    </source>
</evidence>
<name>A0A2T5G6M7_HYDSH</name>